<evidence type="ECO:0000313" key="2">
    <source>
        <dbReference type="Proteomes" id="UP000245383"/>
    </source>
</evidence>
<gene>
    <name evidence="1" type="ORF">BB561_001248</name>
</gene>
<name>A0A2T9YVG3_9FUNG</name>
<reference evidence="1 2" key="1">
    <citation type="journal article" date="2018" name="MBio">
        <title>Comparative Genomics Reveals the Core Gene Toolbox for the Fungus-Insect Symbiosis.</title>
        <authorList>
            <person name="Wang Y."/>
            <person name="Stata M."/>
            <person name="Wang W."/>
            <person name="Stajich J.E."/>
            <person name="White M.M."/>
            <person name="Moncalvo J.M."/>
        </authorList>
    </citation>
    <scope>NUCLEOTIDE SEQUENCE [LARGE SCALE GENOMIC DNA]</scope>
    <source>
        <strain evidence="1 2">SWE-8-4</strain>
    </source>
</reference>
<dbReference type="EMBL" id="MBFR01000035">
    <property type="protein sequence ID" value="PVU96332.1"/>
    <property type="molecule type" value="Genomic_DNA"/>
</dbReference>
<dbReference type="STRING" id="133385.A0A2T9YVG3"/>
<organism evidence="1 2">
    <name type="scientific">Smittium simulii</name>
    <dbReference type="NCBI Taxonomy" id="133385"/>
    <lineage>
        <taxon>Eukaryota</taxon>
        <taxon>Fungi</taxon>
        <taxon>Fungi incertae sedis</taxon>
        <taxon>Zoopagomycota</taxon>
        <taxon>Kickxellomycotina</taxon>
        <taxon>Harpellomycetes</taxon>
        <taxon>Harpellales</taxon>
        <taxon>Legeriomycetaceae</taxon>
        <taxon>Smittium</taxon>
    </lineage>
</organism>
<evidence type="ECO:0000313" key="1">
    <source>
        <dbReference type="EMBL" id="PVU96332.1"/>
    </source>
</evidence>
<proteinExistence type="predicted"/>
<dbReference type="AlphaFoldDB" id="A0A2T9YVG3"/>
<accession>A0A2T9YVG3</accession>
<dbReference type="Proteomes" id="UP000245383">
    <property type="component" value="Unassembled WGS sequence"/>
</dbReference>
<comment type="caution">
    <text evidence="1">The sequence shown here is derived from an EMBL/GenBank/DDBJ whole genome shotgun (WGS) entry which is preliminary data.</text>
</comment>
<sequence>MLEKKLNLNAYIETNPNECKFATNLDIDFKDKNLKTKLLNVEHIDTNKRITLGSLATTYPNFSYRNLEIQGILLKALLNSVPKENNAVTADGKEFKIKQQTEINLQFEDTKIPTTAHPHGRLARWLEKYQHLKPNLIYYPGIRNNAADALSRRFDLVNIAISNNNEFKTTDLEKNIKKNEQIDINYIENFNNTVYMRDESQEYFYALVKLAIENPIIIPERAKIYIWQKALAEKIKWPEMRDTITKIINQCPQCQITGKSQNTIAALNPLQPEDGPFTRWVIDFIRQFSASTKGTNQAVWATRIRDHSITKISPYFLVYGANPRIPGDNMPLGNNNTSEAINFKNISNRLTDYTICSWVMLKTETQQKLNPKFFDPFKIIYHVPFYAYKLKTVKDKTLKVLVNHNCLQLTFLEDEIINRPWKKSQGRLI</sequence>
<protein>
    <recommendedName>
        <fullName evidence="3">Integrase zinc-binding domain-containing protein</fullName>
    </recommendedName>
</protein>
<keyword evidence="2" id="KW-1185">Reference proteome</keyword>
<evidence type="ECO:0008006" key="3">
    <source>
        <dbReference type="Google" id="ProtNLM"/>
    </source>
</evidence>